<dbReference type="Gene3D" id="1.10.10.10">
    <property type="entry name" value="Winged helix-like DNA-binding domain superfamily/Winged helix DNA-binding domain"/>
    <property type="match status" value="1"/>
</dbReference>
<dbReference type="InterPro" id="IPR036390">
    <property type="entry name" value="WH_DNA-bd_sf"/>
</dbReference>
<gene>
    <name evidence="5" type="ORF">BK123_07095</name>
</gene>
<dbReference type="PANTHER" id="PTHR44846">
    <property type="entry name" value="MANNOSYL-D-GLYCERATE TRANSPORT/METABOLISM SYSTEM REPRESSOR MNGR-RELATED"/>
    <property type="match status" value="1"/>
</dbReference>
<dbReference type="InterPro" id="IPR036388">
    <property type="entry name" value="WH-like_DNA-bd_sf"/>
</dbReference>
<sequence>MAKSDRYTYQNKMKHMVTDLRQQIKRGTYAQGEYLPSEMTLIELYGLSKNSVRQALDQLVQEELIVKVPRVGTQVVAASRQTRKIRFGLYPSLYAEAEMEYVLALFQERHPEVAVEIVDLPYEHPESIANLMRLGIVDVLSVNIQDMMHFQENDSTGLFHRQEPRASTYTFLHGPFMDGESRLAAQPFIHSPVLLAYNKEHLREKRQFEPDSGWSWDDLQRMLRELKSPGRYSLALQLYSLNRWPIFLMQNRGDTEIDSSWSRGIEGLSWLRGLIHEDGMFPLALAQGAFEAEKLFREQKVSVILTTYYLLNQLKGATFEYDVAPLPHFDHGTTLLLGTGIGVNTCSKERELAQSFADFLVSDEVQEHIRRHTYSIPANRYITENVDPEMEGRPSRLNLHREMAHLYKTCKDIRLSLDEMLLFREQLKQYFSYLIDEEELMSGLGSKTTRDKWIHKL</sequence>
<dbReference type="SMART" id="SM00345">
    <property type="entry name" value="HTH_GNTR"/>
    <property type="match status" value="1"/>
</dbReference>
<dbReference type="Pfam" id="PF01547">
    <property type="entry name" value="SBP_bac_1"/>
    <property type="match status" value="1"/>
</dbReference>
<evidence type="ECO:0000256" key="1">
    <source>
        <dbReference type="ARBA" id="ARBA00023015"/>
    </source>
</evidence>
<keyword evidence="3" id="KW-0804">Transcription</keyword>
<keyword evidence="1" id="KW-0805">Transcription regulation</keyword>
<reference evidence="5 6" key="1">
    <citation type="submission" date="2016-11" db="EMBL/GenBank/DDBJ databases">
        <title>Paenibacillus species isolates.</title>
        <authorList>
            <person name="Beno S.M."/>
        </authorList>
    </citation>
    <scope>NUCLEOTIDE SEQUENCE [LARGE SCALE GENOMIC DNA]</scope>
    <source>
        <strain evidence="5 6">FSL F4-0100</strain>
    </source>
</reference>
<dbReference type="PRINTS" id="PR00035">
    <property type="entry name" value="HTHGNTR"/>
</dbReference>
<dbReference type="Gene3D" id="3.40.190.10">
    <property type="entry name" value="Periplasmic binding protein-like II"/>
    <property type="match status" value="1"/>
</dbReference>
<dbReference type="PROSITE" id="PS50949">
    <property type="entry name" value="HTH_GNTR"/>
    <property type="match status" value="1"/>
</dbReference>
<evidence type="ECO:0000256" key="2">
    <source>
        <dbReference type="ARBA" id="ARBA00023125"/>
    </source>
</evidence>
<evidence type="ECO:0000256" key="3">
    <source>
        <dbReference type="ARBA" id="ARBA00023163"/>
    </source>
</evidence>
<feature type="domain" description="HTH gntR-type" evidence="4">
    <location>
        <begin position="10"/>
        <end position="78"/>
    </location>
</feature>
<dbReference type="SUPFAM" id="SSF53850">
    <property type="entry name" value="Periplasmic binding protein-like II"/>
    <property type="match status" value="1"/>
</dbReference>
<name>A0A1R1B5L7_PAELA</name>
<dbReference type="Proteomes" id="UP000187074">
    <property type="component" value="Unassembled WGS sequence"/>
</dbReference>
<dbReference type="GO" id="GO:0045892">
    <property type="term" value="P:negative regulation of DNA-templated transcription"/>
    <property type="evidence" value="ECO:0007669"/>
    <property type="project" value="TreeGrafter"/>
</dbReference>
<dbReference type="OrthoDB" id="2374506at2"/>
<accession>A0A1R1B5L7</accession>
<organism evidence="5 6">
    <name type="scientific">Paenibacillus lautus</name>
    <name type="common">Bacillus lautus</name>
    <dbReference type="NCBI Taxonomy" id="1401"/>
    <lineage>
        <taxon>Bacteria</taxon>
        <taxon>Bacillati</taxon>
        <taxon>Bacillota</taxon>
        <taxon>Bacilli</taxon>
        <taxon>Bacillales</taxon>
        <taxon>Paenibacillaceae</taxon>
        <taxon>Paenibacillus</taxon>
    </lineage>
</organism>
<protein>
    <recommendedName>
        <fullName evidence="4">HTH gntR-type domain-containing protein</fullName>
    </recommendedName>
</protein>
<dbReference type="GO" id="GO:0003700">
    <property type="term" value="F:DNA-binding transcription factor activity"/>
    <property type="evidence" value="ECO:0007669"/>
    <property type="project" value="InterPro"/>
</dbReference>
<comment type="caution">
    <text evidence="5">The sequence shown here is derived from an EMBL/GenBank/DDBJ whole genome shotgun (WGS) entry which is preliminary data.</text>
</comment>
<dbReference type="STRING" id="1401.BK123_07095"/>
<dbReference type="InterPro" id="IPR050679">
    <property type="entry name" value="Bact_HTH_transcr_reg"/>
</dbReference>
<dbReference type="EMBL" id="MRTF01000002">
    <property type="protein sequence ID" value="OME94857.1"/>
    <property type="molecule type" value="Genomic_DNA"/>
</dbReference>
<proteinExistence type="predicted"/>
<dbReference type="GO" id="GO:0003677">
    <property type="term" value="F:DNA binding"/>
    <property type="evidence" value="ECO:0007669"/>
    <property type="project" value="UniProtKB-KW"/>
</dbReference>
<evidence type="ECO:0000313" key="6">
    <source>
        <dbReference type="Proteomes" id="UP000187074"/>
    </source>
</evidence>
<dbReference type="InterPro" id="IPR006059">
    <property type="entry name" value="SBP"/>
</dbReference>
<dbReference type="RefSeq" id="WP_076321677.1">
    <property type="nucleotide sequence ID" value="NZ_MRTF01000002.1"/>
</dbReference>
<evidence type="ECO:0000313" key="5">
    <source>
        <dbReference type="EMBL" id="OME94857.1"/>
    </source>
</evidence>
<dbReference type="Pfam" id="PF00392">
    <property type="entry name" value="GntR"/>
    <property type="match status" value="1"/>
</dbReference>
<dbReference type="PANTHER" id="PTHR44846:SF1">
    <property type="entry name" value="MANNOSYL-D-GLYCERATE TRANSPORT_METABOLISM SYSTEM REPRESSOR MNGR-RELATED"/>
    <property type="match status" value="1"/>
</dbReference>
<dbReference type="InterPro" id="IPR000524">
    <property type="entry name" value="Tscrpt_reg_HTH_GntR"/>
</dbReference>
<evidence type="ECO:0000259" key="4">
    <source>
        <dbReference type="PROSITE" id="PS50949"/>
    </source>
</evidence>
<dbReference type="CDD" id="cd07377">
    <property type="entry name" value="WHTH_GntR"/>
    <property type="match status" value="1"/>
</dbReference>
<dbReference type="SUPFAM" id="SSF46785">
    <property type="entry name" value="Winged helix' DNA-binding domain"/>
    <property type="match status" value="1"/>
</dbReference>
<keyword evidence="2" id="KW-0238">DNA-binding</keyword>
<dbReference type="AlphaFoldDB" id="A0A1R1B5L7"/>